<evidence type="ECO:0000256" key="2">
    <source>
        <dbReference type="SAM" id="Phobius"/>
    </source>
</evidence>
<feature type="region of interest" description="Disordered" evidence="1">
    <location>
        <begin position="59"/>
        <end position="83"/>
    </location>
</feature>
<dbReference type="AlphaFoldDB" id="A0AAJ0FCU2"/>
<accession>A0AAJ0FCU2</accession>
<name>A0AAJ0FCU2_9PEZI</name>
<dbReference type="RefSeq" id="XP_060278690.1">
    <property type="nucleotide sequence ID" value="XM_060431283.1"/>
</dbReference>
<organism evidence="4 5">
    <name type="scientific">Phialemonium atrogriseum</name>
    <dbReference type="NCBI Taxonomy" id="1093897"/>
    <lineage>
        <taxon>Eukaryota</taxon>
        <taxon>Fungi</taxon>
        <taxon>Dikarya</taxon>
        <taxon>Ascomycota</taxon>
        <taxon>Pezizomycotina</taxon>
        <taxon>Sordariomycetes</taxon>
        <taxon>Sordariomycetidae</taxon>
        <taxon>Cephalothecales</taxon>
        <taxon>Cephalothecaceae</taxon>
        <taxon>Phialemonium</taxon>
    </lineage>
</organism>
<proteinExistence type="predicted"/>
<dbReference type="InterPro" id="IPR010730">
    <property type="entry name" value="HET"/>
</dbReference>
<keyword evidence="2" id="KW-0812">Transmembrane</keyword>
<evidence type="ECO:0000259" key="3">
    <source>
        <dbReference type="Pfam" id="PF06985"/>
    </source>
</evidence>
<dbReference type="PANTHER" id="PTHR33112:SF16">
    <property type="entry name" value="HETEROKARYON INCOMPATIBILITY DOMAIN-CONTAINING PROTEIN"/>
    <property type="match status" value="1"/>
</dbReference>
<sequence>MTLQSYELKSCTFHVAADSDTPAADSGDVPHRYFDCTSLNDCAELIRTWSAGTMNHDRCSRDLSGHKKIDSSSSPLPKRSSYQERLSGTGFGGLSKLFQDLFELAALLGIKYAWIDSLCIIQDVADDWKEESLKMSDYYQNAEFTVSAINIPQIDGLKISQQHLLLESLPMARLPYHNRQGGQNASMGLEFYNTEGVYSAWEDIVEQYCKLKLSRPQEDRIIALGGVATEFQKALHIKDDCVAGLWRRDLHQGLLWEKSYPGTPRRFDNFPTWTWASIDTPASAAAEADATTIQLPNSIESTSSDRRHVEGNFVLHALGRLQPVLIGSYFQDEASFYLATDVTGHPARSIGAEKQQAVVVPGERNIIAGWASLEHPEFQDDAAFSPGPVILALLVSTKRVSAGAFGLGFVLPIHQAFLVLFLRRSDKVMDGFERVGVGRLFGREAARGFELAIERDIRLI</sequence>
<evidence type="ECO:0000256" key="1">
    <source>
        <dbReference type="SAM" id="MobiDB-lite"/>
    </source>
</evidence>
<keyword evidence="2" id="KW-0472">Membrane</keyword>
<protein>
    <recommendedName>
        <fullName evidence="3">Heterokaryon incompatibility domain-containing protein</fullName>
    </recommendedName>
</protein>
<dbReference type="Pfam" id="PF06985">
    <property type="entry name" value="HET"/>
    <property type="match status" value="1"/>
</dbReference>
<feature type="compositionally biased region" description="Basic and acidic residues" evidence="1">
    <location>
        <begin position="59"/>
        <end position="70"/>
    </location>
</feature>
<comment type="caution">
    <text evidence="4">The sequence shown here is derived from an EMBL/GenBank/DDBJ whole genome shotgun (WGS) entry which is preliminary data.</text>
</comment>
<keyword evidence="2" id="KW-1133">Transmembrane helix</keyword>
<gene>
    <name evidence="4" type="ORF">QBC33DRAFT_581742</name>
</gene>
<dbReference type="PANTHER" id="PTHR33112">
    <property type="entry name" value="DOMAIN PROTEIN, PUTATIVE-RELATED"/>
    <property type="match status" value="1"/>
</dbReference>
<dbReference type="EMBL" id="MU839037">
    <property type="protein sequence ID" value="KAK1762477.1"/>
    <property type="molecule type" value="Genomic_DNA"/>
</dbReference>
<feature type="transmembrane region" description="Helical" evidence="2">
    <location>
        <begin position="402"/>
        <end position="422"/>
    </location>
</feature>
<feature type="compositionally biased region" description="Low complexity" evidence="1">
    <location>
        <begin position="71"/>
        <end position="80"/>
    </location>
</feature>
<feature type="domain" description="Heterokaryon incompatibility" evidence="3">
    <location>
        <begin position="93"/>
        <end position="155"/>
    </location>
</feature>
<dbReference type="GeneID" id="85314470"/>
<dbReference type="Proteomes" id="UP001244011">
    <property type="component" value="Unassembled WGS sequence"/>
</dbReference>
<reference evidence="4" key="1">
    <citation type="submission" date="2023-06" db="EMBL/GenBank/DDBJ databases">
        <title>Genome-scale phylogeny and comparative genomics of the fungal order Sordariales.</title>
        <authorList>
            <consortium name="Lawrence Berkeley National Laboratory"/>
            <person name="Hensen N."/>
            <person name="Bonometti L."/>
            <person name="Westerberg I."/>
            <person name="Brannstrom I.O."/>
            <person name="Guillou S."/>
            <person name="Cros-Aarteil S."/>
            <person name="Calhoun S."/>
            <person name="Haridas S."/>
            <person name="Kuo A."/>
            <person name="Mondo S."/>
            <person name="Pangilinan J."/>
            <person name="Riley R."/>
            <person name="Labutti K."/>
            <person name="Andreopoulos B."/>
            <person name="Lipzen A."/>
            <person name="Chen C."/>
            <person name="Yanf M."/>
            <person name="Daum C."/>
            <person name="Ng V."/>
            <person name="Clum A."/>
            <person name="Steindorff A."/>
            <person name="Ohm R."/>
            <person name="Martin F."/>
            <person name="Silar P."/>
            <person name="Natvig D."/>
            <person name="Lalanne C."/>
            <person name="Gautier V."/>
            <person name="Ament-Velasquez S.L."/>
            <person name="Kruys A."/>
            <person name="Hutchinson M.I."/>
            <person name="Powell A.J."/>
            <person name="Barry K."/>
            <person name="Miller A.N."/>
            <person name="Grigoriev I.V."/>
            <person name="Debuchy R."/>
            <person name="Gladieux P."/>
            <person name="Thoren M.H."/>
            <person name="Johannesson H."/>
        </authorList>
    </citation>
    <scope>NUCLEOTIDE SEQUENCE</scope>
    <source>
        <strain evidence="4">8032-3</strain>
    </source>
</reference>
<evidence type="ECO:0000313" key="5">
    <source>
        <dbReference type="Proteomes" id="UP001244011"/>
    </source>
</evidence>
<keyword evidence="5" id="KW-1185">Reference proteome</keyword>
<evidence type="ECO:0000313" key="4">
    <source>
        <dbReference type="EMBL" id="KAK1762477.1"/>
    </source>
</evidence>